<protein>
    <submittedName>
        <fullName evidence="2">Uncharacterized protein</fullName>
    </submittedName>
</protein>
<evidence type="ECO:0000313" key="2">
    <source>
        <dbReference type="EMBL" id="VDO90124.1"/>
    </source>
</evidence>
<keyword evidence="1" id="KW-1133">Transmembrane helix</keyword>
<dbReference type="AlphaFoldDB" id="A0A3P8A0W7"/>
<keyword evidence="1" id="KW-0812">Transmembrane</keyword>
<dbReference type="Proteomes" id="UP000277204">
    <property type="component" value="Unassembled WGS sequence"/>
</dbReference>
<reference evidence="2 3" key="1">
    <citation type="submission" date="2018-11" db="EMBL/GenBank/DDBJ databases">
        <authorList>
            <consortium name="Pathogen Informatics"/>
        </authorList>
    </citation>
    <scope>NUCLEOTIDE SEQUENCE [LARGE SCALE GENOMIC DNA]</scope>
    <source>
        <strain evidence="2 3">Zambia</strain>
    </source>
</reference>
<name>A0A3P8A0W7_9TREM</name>
<proteinExistence type="predicted"/>
<sequence>MFLIPNLIEENVEYPYSTATSACTASVRMLSGPAALPLLICLMATLIFLIVGGPTLIGRSEGAASILGGFSEAGRFKSSLMCSSPLFHCSSMFVITSPSLLFTGSSSYYNFQQASLLCHTVVSCFLLLQPFPPSLLNLPHIYVCQF</sequence>
<evidence type="ECO:0000313" key="3">
    <source>
        <dbReference type="Proteomes" id="UP000277204"/>
    </source>
</evidence>
<gene>
    <name evidence="2" type="ORF">SMRZ_LOCUS10385</name>
</gene>
<accession>A0A3P8A0W7</accession>
<evidence type="ECO:0000256" key="1">
    <source>
        <dbReference type="SAM" id="Phobius"/>
    </source>
</evidence>
<organism evidence="2 3">
    <name type="scientific">Schistosoma margrebowiei</name>
    <dbReference type="NCBI Taxonomy" id="48269"/>
    <lineage>
        <taxon>Eukaryota</taxon>
        <taxon>Metazoa</taxon>
        <taxon>Spiralia</taxon>
        <taxon>Lophotrochozoa</taxon>
        <taxon>Platyhelminthes</taxon>
        <taxon>Trematoda</taxon>
        <taxon>Digenea</taxon>
        <taxon>Strigeidida</taxon>
        <taxon>Schistosomatoidea</taxon>
        <taxon>Schistosomatidae</taxon>
        <taxon>Schistosoma</taxon>
    </lineage>
</organism>
<keyword evidence="1" id="KW-0472">Membrane</keyword>
<feature type="transmembrane region" description="Helical" evidence="1">
    <location>
        <begin position="34"/>
        <end position="57"/>
    </location>
</feature>
<dbReference type="EMBL" id="UZAI01005340">
    <property type="protein sequence ID" value="VDO90124.1"/>
    <property type="molecule type" value="Genomic_DNA"/>
</dbReference>
<keyword evidence="3" id="KW-1185">Reference proteome</keyword>